<reference evidence="1 2" key="1">
    <citation type="submission" date="2019-09" db="EMBL/GenBank/DDBJ databases">
        <title>Genome sequence and assembly of Taibaiella sp.</title>
        <authorList>
            <person name="Chhetri G."/>
        </authorList>
    </citation>
    <scope>NUCLEOTIDE SEQUENCE [LARGE SCALE GENOMIC DNA]</scope>
    <source>
        <strain evidence="1 2">KVB11</strain>
    </source>
</reference>
<dbReference type="Proteomes" id="UP000323632">
    <property type="component" value="Unassembled WGS sequence"/>
</dbReference>
<evidence type="ECO:0000313" key="2">
    <source>
        <dbReference type="Proteomes" id="UP000323632"/>
    </source>
</evidence>
<gene>
    <name evidence="1" type="ORF">F0919_17270</name>
</gene>
<organism evidence="1 2">
    <name type="scientific">Taibaiella lutea</name>
    <dbReference type="NCBI Taxonomy" id="2608001"/>
    <lineage>
        <taxon>Bacteria</taxon>
        <taxon>Pseudomonadati</taxon>
        <taxon>Bacteroidota</taxon>
        <taxon>Chitinophagia</taxon>
        <taxon>Chitinophagales</taxon>
        <taxon>Chitinophagaceae</taxon>
        <taxon>Taibaiella</taxon>
    </lineage>
</organism>
<name>A0A5M6CBL2_9BACT</name>
<accession>A0A5M6CBL2</accession>
<dbReference type="RefSeq" id="WP_150034037.1">
    <property type="nucleotide sequence ID" value="NZ_VWSH01000004.1"/>
</dbReference>
<dbReference type="EMBL" id="VWSH01000004">
    <property type="protein sequence ID" value="KAA5532534.1"/>
    <property type="molecule type" value="Genomic_DNA"/>
</dbReference>
<sequence length="60" mass="6897">MLRIRVSPITEQDLQEGAKYYNRQQPGLGKRFEEAVKQTFDKILRIPQAASISTMTSDIK</sequence>
<keyword evidence="2" id="KW-1185">Reference proteome</keyword>
<evidence type="ECO:0000313" key="1">
    <source>
        <dbReference type="EMBL" id="KAA5532534.1"/>
    </source>
</evidence>
<protein>
    <recommendedName>
        <fullName evidence="3">Type II toxin-antitoxin system RelE/ParE family toxin</fullName>
    </recommendedName>
</protein>
<dbReference type="AlphaFoldDB" id="A0A5M6CBL2"/>
<evidence type="ECO:0008006" key="3">
    <source>
        <dbReference type="Google" id="ProtNLM"/>
    </source>
</evidence>
<proteinExistence type="predicted"/>
<comment type="caution">
    <text evidence="1">The sequence shown here is derived from an EMBL/GenBank/DDBJ whole genome shotgun (WGS) entry which is preliminary data.</text>
</comment>